<dbReference type="EMBL" id="MN739720">
    <property type="protein sequence ID" value="QHT22670.1"/>
    <property type="molecule type" value="Genomic_DNA"/>
</dbReference>
<dbReference type="SUPFAM" id="SSF53448">
    <property type="entry name" value="Nucleotide-diphospho-sugar transferases"/>
    <property type="match status" value="1"/>
</dbReference>
<dbReference type="InterPro" id="IPR001173">
    <property type="entry name" value="Glyco_trans_2-like"/>
</dbReference>
<evidence type="ECO:0000259" key="1">
    <source>
        <dbReference type="Pfam" id="PF00535"/>
    </source>
</evidence>
<accession>A0A6C0E248</accession>
<dbReference type="Gene3D" id="3.90.550.10">
    <property type="entry name" value="Spore Coat Polysaccharide Biosynthesis Protein SpsA, Chain A"/>
    <property type="match status" value="1"/>
</dbReference>
<reference evidence="2" key="1">
    <citation type="journal article" date="2020" name="Nature">
        <title>Giant virus diversity and host interactions through global metagenomics.</title>
        <authorList>
            <person name="Schulz F."/>
            <person name="Roux S."/>
            <person name="Paez-Espino D."/>
            <person name="Jungbluth S."/>
            <person name="Walsh D.A."/>
            <person name="Denef V.J."/>
            <person name="McMahon K.D."/>
            <person name="Konstantinidis K.T."/>
            <person name="Eloe-Fadrosh E.A."/>
            <person name="Kyrpides N.C."/>
            <person name="Woyke T."/>
        </authorList>
    </citation>
    <scope>NUCLEOTIDE SEQUENCE</scope>
    <source>
        <strain evidence="2">GVMAG-M-3300023179-114</strain>
    </source>
</reference>
<dbReference type="PANTHER" id="PTHR43630:SF2">
    <property type="entry name" value="GLYCOSYLTRANSFERASE"/>
    <property type="match status" value="1"/>
</dbReference>
<organism evidence="2">
    <name type="scientific">viral metagenome</name>
    <dbReference type="NCBI Taxonomy" id="1070528"/>
    <lineage>
        <taxon>unclassified sequences</taxon>
        <taxon>metagenomes</taxon>
        <taxon>organismal metagenomes</taxon>
    </lineage>
</organism>
<dbReference type="Gene3D" id="3.40.50.12080">
    <property type="match status" value="1"/>
</dbReference>
<sequence length="521" mass="62185">MKIYAFIQVYNEAITGNLERCLNNCKQWASDIIIYDDKSTDNSVEIAKKFTNHVILGEKNEWTKETFHKQTMLEYIHKMDVKPDWILWIDSDEIVDRKCINELTEFCKTNMDSSIDAFSFQQINLWRGERYYRTDGLLYGDNYKGPGCPGWFVRLWKYHLNMRMNTLVGPDHILFPITIQNIQPCEFKIIHYGFSNYKQLMKHICVHSYTKQELIETANGDIYVKLANNGAEWAKTYVVNGKGVPNMFLNEEQLTVKVCPDTWFPQENIPSVYINYEEPKPFPIKELIIYDDIKTNILFMGNCQVTVIYRYCSYYLKTKIEYLNIVYDLKERTDRVDYLIKNADIIVTQPFYGNQWYYCHNKIQDLKKPSCYMLTIHSLYYDGYFPYCNISNYNDLPQDDNLCDTIIDNSNKSFNELHKRENGEGEYVKIDIPICHFIKDNYKKTRLFLRRNHPSNYLLNFYAYSIYNKIIEEVNYYKNKPITEYNTIFDTSREMLNSKETYEHIDMITYKTLELTFNNNL</sequence>
<evidence type="ECO:0000313" key="2">
    <source>
        <dbReference type="EMBL" id="QHT22670.1"/>
    </source>
</evidence>
<dbReference type="Pfam" id="PF00535">
    <property type="entry name" value="Glycos_transf_2"/>
    <property type="match status" value="1"/>
</dbReference>
<dbReference type="InterPro" id="IPR029044">
    <property type="entry name" value="Nucleotide-diphossugar_trans"/>
</dbReference>
<dbReference type="AlphaFoldDB" id="A0A6C0E248"/>
<proteinExistence type="predicted"/>
<name>A0A6C0E248_9ZZZZ</name>
<protein>
    <recommendedName>
        <fullName evidence="1">Glycosyltransferase 2-like domain-containing protein</fullName>
    </recommendedName>
</protein>
<dbReference type="PANTHER" id="PTHR43630">
    <property type="entry name" value="POLY-BETA-1,6-N-ACETYL-D-GLUCOSAMINE SYNTHASE"/>
    <property type="match status" value="1"/>
</dbReference>
<feature type="domain" description="Glycosyltransferase 2-like" evidence="1">
    <location>
        <begin position="6"/>
        <end position="134"/>
    </location>
</feature>